<protein>
    <submittedName>
        <fullName evidence="1">Bacteriocin biosynthesis protein SagD</fullName>
    </submittedName>
</protein>
<dbReference type="OrthoDB" id="2379922at2"/>
<dbReference type="Gene3D" id="3.30.40.250">
    <property type="match status" value="1"/>
</dbReference>
<dbReference type="PANTHER" id="PTHR37809">
    <property type="entry name" value="RIBOSOMAL PROTEIN S12 METHYLTHIOTRANSFERASE ACCESSORY FACTOR YCAO"/>
    <property type="match status" value="1"/>
</dbReference>
<dbReference type="Proteomes" id="UP000312512">
    <property type="component" value="Unassembled WGS sequence"/>
</dbReference>
<dbReference type="Gene3D" id="3.30.1330.230">
    <property type="match status" value="1"/>
</dbReference>
<dbReference type="Pfam" id="PF02624">
    <property type="entry name" value="YcaO"/>
    <property type="match status" value="1"/>
</dbReference>
<keyword evidence="2" id="KW-1185">Reference proteome</keyword>
<dbReference type="PROSITE" id="PS51664">
    <property type="entry name" value="YCAO"/>
    <property type="match status" value="1"/>
</dbReference>
<sequence length="430" mass="47022">MADASALLELAGPFGAVGPPRRADTGGWLPEECSVFTSFTGNPTAVAGPFRPRARTAYGAGRAYGDPDRARLLAVAEALERYAALLVDGKRLIVAAAAELGRDALDLDRVPRCSRRELSRPGCPVVNADKTRPIRWTPAEDLHTGTRVLVPAVMAFLEFPELEAENFWVPISTGCAVHGSFEAAAVAAICEVIERDAIALTWLQRLPLPRLDDRCLSAAARSLIAWCSDRGIASHLYDATTDLGVPMVYCLQTTDRTPRGAQLVGAACGFDVPSLAEHALLETMALRLGVQARRGLPRRYADFRSIHDDAAVMAARSKRAAFGFLLDDLANRPVSRPRDPGQGSDRERLRFLLQRLSRAGMTAWVVDLTPRELREVGHVALRVIIPELQPMSARPLVQYRGHPRLYSAPGRMGFRALPERRLNPYPQPMA</sequence>
<gene>
    <name evidence="1" type="ORF">FH608_018560</name>
</gene>
<reference evidence="1 2" key="1">
    <citation type="submission" date="2019-10" db="EMBL/GenBank/DDBJ databases">
        <title>Nonomuraea sp. nov., isolated from Phyllanthus amarus.</title>
        <authorList>
            <person name="Klykleung N."/>
            <person name="Tanasupawat S."/>
        </authorList>
    </citation>
    <scope>NUCLEOTIDE SEQUENCE [LARGE SCALE GENOMIC DNA]</scope>
    <source>
        <strain evidence="1 2">PA1-10</strain>
    </source>
</reference>
<dbReference type="Gene3D" id="3.30.160.660">
    <property type="match status" value="1"/>
</dbReference>
<name>A0A5C4WI88_9ACTN</name>
<dbReference type="AlphaFoldDB" id="A0A5C4WI88"/>
<proteinExistence type="predicted"/>
<organism evidence="1 2">
    <name type="scientific">Nonomuraea phyllanthi</name>
    <dbReference type="NCBI Taxonomy" id="2219224"/>
    <lineage>
        <taxon>Bacteria</taxon>
        <taxon>Bacillati</taxon>
        <taxon>Actinomycetota</taxon>
        <taxon>Actinomycetes</taxon>
        <taxon>Streptosporangiales</taxon>
        <taxon>Streptosporangiaceae</taxon>
        <taxon>Nonomuraea</taxon>
    </lineage>
</organism>
<dbReference type="InterPro" id="IPR027624">
    <property type="entry name" value="TOMM_cyclo_SagD"/>
</dbReference>
<evidence type="ECO:0000313" key="1">
    <source>
        <dbReference type="EMBL" id="KAB8194174.1"/>
    </source>
</evidence>
<accession>A0A5C4WI88</accession>
<dbReference type="NCBIfam" id="TIGR03604">
    <property type="entry name" value="TOMM_cyclo_SagD"/>
    <property type="match status" value="1"/>
</dbReference>
<dbReference type="RefSeq" id="WP_139631780.1">
    <property type="nucleotide sequence ID" value="NZ_VDLX02000006.1"/>
</dbReference>
<dbReference type="PANTHER" id="PTHR37809:SF1">
    <property type="entry name" value="RIBOSOMAL PROTEIN S12 METHYLTHIOTRANSFERASE ACCESSORY FACTOR YCAO"/>
    <property type="match status" value="1"/>
</dbReference>
<dbReference type="InterPro" id="IPR003776">
    <property type="entry name" value="YcaO-like_dom"/>
</dbReference>
<evidence type="ECO:0000313" key="2">
    <source>
        <dbReference type="Proteomes" id="UP000312512"/>
    </source>
</evidence>
<comment type="caution">
    <text evidence="1">The sequence shown here is derived from an EMBL/GenBank/DDBJ whole genome shotgun (WGS) entry which is preliminary data.</text>
</comment>
<dbReference type="EMBL" id="VDLX02000006">
    <property type="protein sequence ID" value="KAB8194174.1"/>
    <property type="molecule type" value="Genomic_DNA"/>
</dbReference>